<dbReference type="PATRIC" id="fig|1305737.6.peg.3320"/>
<dbReference type="InterPro" id="IPR050763">
    <property type="entry name" value="ABC_transporter_ATP-binding"/>
</dbReference>
<dbReference type="GO" id="GO:0005524">
    <property type="term" value="F:ATP binding"/>
    <property type="evidence" value="ECO:0007669"/>
    <property type="project" value="UniProtKB-KW"/>
</dbReference>
<keyword evidence="3" id="KW-0536">Nodulation</keyword>
<dbReference type="Gene3D" id="3.40.50.300">
    <property type="entry name" value="P-loop containing nucleotide triphosphate hydrolases"/>
    <property type="match status" value="1"/>
</dbReference>
<comment type="caution">
    <text evidence="7">The sequence shown here is derived from an EMBL/GenBank/DDBJ whole genome shotgun (WGS) entry which is preliminary data.</text>
</comment>
<dbReference type="Pfam" id="PF13732">
    <property type="entry name" value="DrrA1-3_C"/>
    <property type="match status" value="1"/>
</dbReference>
<evidence type="ECO:0000313" key="7">
    <source>
        <dbReference type="EMBL" id="KPQ16301.1"/>
    </source>
</evidence>
<dbReference type="InterPro" id="IPR003439">
    <property type="entry name" value="ABC_transporter-like_ATP-bd"/>
</dbReference>
<proteinExistence type="inferred from homology"/>
<dbReference type="EMBL" id="LJXT01000041">
    <property type="protein sequence ID" value="KPQ16301.1"/>
    <property type="molecule type" value="Genomic_DNA"/>
</dbReference>
<dbReference type="PANTHER" id="PTHR42711:SF5">
    <property type="entry name" value="ABC TRANSPORTER ATP-BINDING PROTEIN NATA"/>
    <property type="match status" value="1"/>
</dbReference>
<dbReference type="SUPFAM" id="SSF52540">
    <property type="entry name" value="P-loop containing nucleoside triphosphate hydrolases"/>
    <property type="match status" value="1"/>
</dbReference>
<reference evidence="7 8" key="1">
    <citation type="submission" date="2015-09" db="EMBL/GenBank/DDBJ databases">
        <title>Identification and resolution of microdiversity through metagenomic sequencing of parallel consortia.</title>
        <authorList>
            <person name="Nelson W.C."/>
            <person name="Romine M.F."/>
            <person name="Lindemann S.R."/>
        </authorList>
    </citation>
    <scope>NUCLEOTIDE SEQUENCE [LARGE SCALE GENOMIC DNA]</scope>
    <source>
        <strain evidence="7">HL-49</strain>
    </source>
</reference>
<name>A0A0P8C165_9BACT</name>
<dbReference type="OrthoDB" id="977540at2"/>
<evidence type="ECO:0000256" key="5">
    <source>
        <dbReference type="ARBA" id="ARBA00022840"/>
    </source>
</evidence>
<keyword evidence="5" id="KW-0067">ATP-binding</keyword>
<protein>
    <submittedName>
        <fullName evidence="7">ABC2-type transport system ATPase component</fullName>
    </submittedName>
</protein>
<dbReference type="SMART" id="SM00382">
    <property type="entry name" value="AAA"/>
    <property type="match status" value="1"/>
</dbReference>
<dbReference type="InterPro" id="IPR027417">
    <property type="entry name" value="P-loop_NTPase"/>
</dbReference>
<evidence type="ECO:0000256" key="1">
    <source>
        <dbReference type="ARBA" id="ARBA00005417"/>
    </source>
</evidence>
<dbReference type="STRING" id="1305737.GCA_000526355_03330"/>
<dbReference type="InterPro" id="IPR025302">
    <property type="entry name" value="DrrA1/2-like_C"/>
</dbReference>
<dbReference type="Proteomes" id="UP000050421">
    <property type="component" value="Unassembled WGS sequence"/>
</dbReference>
<dbReference type="eggNOG" id="COG4152">
    <property type="taxonomic scope" value="Bacteria"/>
</dbReference>
<evidence type="ECO:0000313" key="8">
    <source>
        <dbReference type="Proteomes" id="UP000050421"/>
    </source>
</evidence>
<dbReference type="PROSITE" id="PS00211">
    <property type="entry name" value="ABC_TRANSPORTER_1"/>
    <property type="match status" value="1"/>
</dbReference>
<comment type="similarity">
    <text evidence="1">Belongs to the ABC transporter superfamily.</text>
</comment>
<dbReference type="InterPro" id="IPR003593">
    <property type="entry name" value="AAA+_ATPase"/>
</dbReference>
<keyword evidence="4" id="KW-0547">Nucleotide-binding</keyword>
<dbReference type="PANTHER" id="PTHR42711">
    <property type="entry name" value="ABC TRANSPORTER ATP-BINDING PROTEIN"/>
    <property type="match status" value="1"/>
</dbReference>
<keyword evidence="2" id="KW-0813">Transport</keyword>
<evidence type="ECO:0000256" key="4">
    <source>
        <dbReference type="ARBA" id="ARBA00022741"/>
    </source>
</evidence>
<dbReference type="GO" id="GO:0016887">
    <property type="term" value="F:ATP hydrolysis activity"/>
    <property type="evidence" value="ECO:0007669"/>
    <property type="project" value="InterPro"/>
</dbReference>
<sequence length="301" mass="34069">MLEIKQLNKTYGKNRALTDVDLHVPKGVIFGLLGPNGAGKSTLIRIINQIIDADSGEIQINGKKLAPDHISQIGYLPEERGLYKKMKVWDQMLYFAQLKGMSKAESKSRINAWLGKMDMLSWREKKVEDLSKGMAQKVQFISTILHEPALLILDEPFSGFDPVNAEIIKDEILELKEKGTTVILSTHRMESVELLCDQVAMINKSCKILDGSIREVKSSYRPNIFHVTLEDLQAPLPSAWKAVEDGGLWHFSLALDGKTPNELLAELMQMGQVARFQEKIPSMEDIFIHQVKNRDYEIEHV</sequence>
<evidence type="ECO:0000256" key="3">
    <source>
        <dbReference type="ARBA" id="ARBA00022458"/>
    </source>
</evidence>
<dbReference type="Pfam" id="PF00005">
    <property type="entry name" value="ABC_tran"/>
    <property type="match status" value="1"/>
</dbReference>
<feature type="domain" description="ABC transporter" evidence="6">
    <location>
        <begin position="2"/>
        <end position="229"/>
    </location>
</feature>
<organism evidence="7 8">
    <name type="scientific">Algoriphagus marincola HL-49</name>
    <dbReference type="NCBI Taxonomy" id="1305737"/>
    <lineage>
        <taxon>Bacteria</taxon>
        <taxon>Pseudomonadati</taxon>
        <taxon>Bacteroidota</taxon>
        <taxon>Cytophagia</taxon>
        <taxon>Cytophagales</taxon>
        <taxon>Cyclobacteriaceae</taxon>
        <taxon>Algoriphagus</taxon>
    </lineage>
</organism>
<dbReference type="AlphaFoldDB" id="A0A0P8C165"/>
<dbReference type="InterPro" id="IPR017871">
    <property type="entry name" value="ABC_transporter-like_CS"/>
</dbReference>
<accession>A0A0P8C165</accession>
<dbReference type="PROSITE" id="PS50893">
    <property type="entry name" value="ABC_TRANSPORTER_2"/>
    <property type="match status" value="1"/>
</dbReference>
<evidence type="ECO:0000256" key="2">
    <source>
        <dbReference type="ARBA" id="ARBA00022448"/>
    </source>
</evidence>
<evidence type="ECO:0000259" key="6">
    <source>
        <dbReference type="PROSITE" id="PS50893"/>
    </source>
</evidence>
<gene>
    <name evidence="7" type="ORF">HLUCCX10_08010</name>
</gene>